<reference evidence="11" key="1">
    <citation type="submission" date="2018-05" db="EMBL/GenBank/DDBJ databases">
        <authorList>
            <person name="Lanie J.A."/>
            <person name="Ng W.-L."/>
            <person name="Kazmierczak K.M."/>
            <person name="Andrzejewski T.M."/>
            <person name="Davidsen T.M."/>
            <person name="Wayne K.J."/>
            <person name="Tettelin H."/>
            <person name="Glass J.I."/>
            <person name="Rusch D."/>
            <person name="Podicherti R."/>
            <person name="Tsui H.-C.T."/>
            <person name="Winkler M.E."/>
        </authorList>
    </citation>
    <scope>NUCLEOTIDE SEQUENCE</scope>
</reference>
<dbReference type="InterPro" id="IPR050095">
    <property type="entry name" value="ECF_ABC_transporter_ATP-bd"/>
</dbReference>
<feature type="domain" description="ABC transporter" evidence="10">
    <location>
        <begin position="1"/>
        <end position="226"/>
    </location>
</feature>
<evidence type="ECO:0000256" key="7">
    <source>
        <dbReference type="ARBA" id="ARBA00022967"/>
    </source>
</evidence>
<dbReference type="NCBIfam" id="TIGR01166">
    <property type="entry name" value="cbiO"/>
    <property type="match status" value="1"/>
</dbReference>
<evidence type="ECO:0000256" key="8">
    <source>
        <dbReference type="ARBA" id="ARBA00023136"/>
    </source>
</evidence>
<dbReference type="GO" id="GO:0006824">
    <property type="term" value="P:cobalt ion transport"/>
    <property type="evidence" value="ECO:0007669"/>
    <property type="project" value="InterPro"/>
</dbReference>
<dbReference type="CDD" id="cd03225">
    <property type="entry name" value="ABC_cobalt_CbiO_domain1"/>
    <property type="match status" value="2"/>
</dbReference>
<sequence length="500" mass="55123">APDSPRALNGISLTIPDGQFLGIIGPNGSGKSTFGLCLSCLLRPSRGKIEVDGLDTSTPEKYWQIHKNVGMIFQNPDNQLVSTTVERELAFGLENLGFPSSEIQDRVDKALVQFDLTKYRKHAPHRLSGGQKQRLAIASVITMQPGLLICDEPTALLDPRSRAETLDLLYELHRGHNITVVYITQFPSEVLHMDRVIIMHRGAIVEDSNPRGVLSDIDLLERFNLDLPPTVKLADALRRRDVPLPAGIVEQEDLIQEMRDIPRGAPPGDHPESESARPDPTETVMELVDVDYTYSKDLPVSTPALHDVSMQITPGSFVGLVGSNGSGKSTLMQHLNGLLTPDSGRVLIEGEDLASKETDLTSIRQRVGLIFQFPEAQLFEETVFDDVAFGPRNLGMEGDELTDRVHDALQQVRLDPEYFSHRIPFNLSGGEKRRVAFAGILAMKPRYLVLDEPTAGLDAEGTHQIEDILTRFRDSGGTVLLVSHDMDLVATLADKVLVLD</sequence>
<keyword evidence="6" id="KW-0067">ATP-binding</keyword>
<evidence type="ECO:0000256" key="2">
    <source>
        <dbReference type="ARBA" id="ARBA00005417"/>
    </source>
</evidence>
<dbReference type="InterPro" id="IPR015856">
    <property type="entry name" value="ABC_transpr_CbiO/EcfA_su"/>
</dbReference>
<dbReference type="InterPro" id="IPR005876">
    <property type="entry name" value="Co_trans_ATP-bd"/>
</dbReference>
<feature type="non-terminal residue" evidence="11">
    <location>
        <position position="1"/>
    </location>
</feature>
<proteinExistence type="inferred from homology"/>
<evidence type="ECO:0000256" key="3">
    <source>
        <dbReference type="ARBA" id="ARBA00022448"/>
    </source>
</evidence>
<dbReference type="InterPro" id="IPR027417">
    <property type="entry name" value="P-loop_NTPase"/>
</dbReference>
<dbReference type="PANTHER" id="PTHR43553:SF27">
    <property type="entry name" value="ENERGY-COUPLING FACTOR TRANSPORTER ATP-BINDING PROTEIN ECFA2"/>
    <property type="match status" value="1"/>
</dbReference>
<evidence type="ECO:0000256" key="9">
    <source>
        <dbReference type="SAM" id="MobiDB-lite"/>
    </source>
</evidence>
<feature type="compositionally biased region" description="Basic and acidic residues" evidence="9">
    <location>
        <begin position="269"/>
        <end position="280"/>
    </location>
</feature>
<dbReference type="GO" id="GO:0043190">
    <property type="term" value="C:ATP-binding cassette (ABC) transporter complex"/>
    <property type="evidence" value="ECO:0007669"/>
    <property type="project" value="TreeGrafter"/>
</dbReference>
<dbReference type="InterPro" id="IPR017871">
    <property type="entry name" value="ABC_transporter-like_CS"/>
</dbReference>
<evidence type="ECO:0000313" key="11">
    <source>
        <dbReference type="EMBL" id="SVB72028.1"/>
    </source>
</evidence>
<dbReference type="FunFam" id="3.40.50.300:FF:000224">
    <property type="entry name" value="Energy-coupling factor transporter ATP-binding protein EcfA"/>
    <property type="match status" value="2"/>
</dbReference>
<dbReference type="PANTHER" id="PTHR43553">
    <property type="entry name" value="HEAVY METAL TRANSPORTER"/>
    <property type="match status" value="1"/>
</dbReference>
<feature type="non-terminal residue" evidence="11">
    <location>
        <position position="500"/>
    </location>
</feature>
<gene>
    <name evidence="11" type="ORF">METZ01_LOCUS224882</name>
</gene>
<dbReference type="EMBL" id="UINC01054385">
    <property type="protein sequence ID" value="SVB72028.1"/>
    <property type="molecule type" value="Genomic_DNA"/>
</dbReference>
<dbReference type="GO" id="GO:0042626">
    <property type="term" value="F:ATPase-coupled transmembrane transporter activity"/>
    <property type="evidence" value="ECO:0007669"/>
    <property type="project" value="TreeGrafter"/>
</dbReference>
<dbReference type="InterPro" id="IPR003593">
    <property type="entry name" value="AAA+_ATPase"/>
</dbReference>
<organism evidence="11">
    <name type="scientific">marine metagenome</name>
    <dbReference type="NCBI Taxonomy" id="408172"/>
    <lineage>
        <taxon>unclassified sequences</taxon>
        <taxon>metagenomes</taxon>
        <taxon>ecological metagenomes</taxon>
    </lineage>
</organism>
<feature type="domain" description="ABC transporter" evidence="10">
    <location>
        <begin position="285"/>
        <end position="500"/>
    </location>
</feature>
<dbReference type="AlphaFoldDB" id="A0A382G9W1"/>
<keyword evidence="5" id="KW-0547">Nucleotide-binding</keyword>
<evidence type="ECO:0000256" key="1">
    <source>
        <dbReference type="ARBA" id="ARBA00004202"/>
    </source>
</evidence>
<dbReference type="SMART" id="SM00382">
    <property type="entry name" value="AAA"/>
    <property type="match status" value="2"/>
</dbReference>
<keyword evidence="3" id="KW-0813">Transport</keyword>
<evidence type="ECO:0000259" key="10">
    <source>
        <dbReference type="PROSITE" id="PS50893"/>
    </source>
</evidence>
<accession>A0A382G9W1</accession>
<dbReference type="InterPro" id="IPR003439">
    <property type="entry name" value="ABC_transporter-like_ATP-bd"/>
</dbReference>
<dbReference type="SUPFAM" id="SSF52540">
    <property type="entry name" value="P-loop containing nucleoside triphosphate hydrolases"/>
    <property type="match status" value="2"/>
</dbReference>
<dbReference type="Gene3D" id="3.40.50.300">
    <property type="entry name" value="P-loop containing nucleotide triphosphate hydrolases"/>
    <property type="match status" value="2"/>
</dbReference>
<evidence type="ECO:0000256" key="4">
    <source>
        <dbReference type="ARBA" id="ARBA00022475"/>
    </source>
</evidence>
<comment type="similarity">
    <text evidence="2">Belongs to the ABC transporter superfamily.</text>
</comment>
<keyword evidence="8" id="KW-0472">Membrane</keyword>
<dbReference type="Pfam" id="PF00005">
    <property type="entry name" value="ABC_tran"/>
    <property type="match status" value="2"/>
</dbReference>
<dbReference type="NCBIfam" id="NF010167">
    <property type="entry name" value="PRK13648.1"/>
    <property type="match status" value="2"/>
</dbReference>
<evidence type="ECO:0000256" key="6">
    <source>
        <dbReference type="ARBA" id="ARBA00022840"/>
    </source>
</evidence>
<dbReference type="GO" id="GO:0016887">
    <property type="term" value="F:ATP hydrolysis activity"/>
    <property type="evidence" value="ECO:0007669"/>
    <property type="project" value="InterPro"/>
</dbReference>
<feature type="region of interest" description="Disordered" evidence="9">
    <location>
        <begin position="260"/>
        <end position="281"/>
    </location>
</feature>
<keyword evidence="7" id="KW-1278">Translocase</keyword>
<dbReference type="PROSITE" id="PS00211">
    <property type="entry name" value="ABC_TRANSPORTER_1"/>
    <property type="match status" value="2"/>
</dbReference>
<protein>
    <recommendedName>
        <fullName evidence="10">ABC transporter domain-containing protein</fullName>
    </recommendedName>
</protein>
<dbReference type="PROSITE" id="PS50893">
    <property type="entry name" value="ABC_TRANSPORTER_2"/>
    <property type="match status" value="2"/>
</dbReference>
<dbReference type="GO" id="GO:0005524">
    <property type="term" value="F:ATP binding"/>
    <property type="evidence" value="ECO:0007669"/>
    <property type="project" value="UniProtKB-KW"/>
</dbReference>
<keyword evidence="4" id="KW-1003">Cell membrane</keyword>
<name>A0A382G9W1_9ZZZZ</name>
<evidence type="ECO:0000256" key="5">
    <source>
        <dbReference type="ARBA" id="ARBA00022741"/>
    </source>
</evidence>
<comment type="subcellular location">
    <subcellularLocation>
        <location evidence="1">Cell membrane</location>
        <topology evidence="1">Peripheral membrane protein</topology>
    </subcellularLocation>
</comment>